<feature type="domain" description="KIB1-4 beta-propeller" evidence="1">
    <location>
        <begin position="3"/>
        <end position="245"/>
    </location>
</feature>
<dbReference type="EMBL" id="JBEDUW010000007">
    <property type="protein sequence ID" value="KAK9914184.1"/>
    <property type="molecule type" value="Genomic_DNA"/>
</dbReference>
<sequence length="279" mass="32271">MDDNLRVTLINPFSRVEGRGAQENSMIRLPALNLPKRNIPSGYHVDRASISAEPISNAKDCIVVVIYEDLCQLAFISLEEDTTWTYSYAEIQCIQDVVYVEDKFYAVDIYNKLHSFAVTTQFKWRDVECVAEGFVQECQIMRYLVELNDHKELLMVQRYISSKWNRQGKRYRVTTKFEVFKFDADEYKWTKINTLGDVALFVGENSSISLLASNFLGCMPNCIYFLHDWDRVPRPTRPRDFGLYSMKTQNFLPVAGTHAASLIKMSNLTPIWTVANIKL</sequence>
<gene>
    <name evidence="2" type="ORF">M0R45_037975</name>
</gene>
<dbReference type="AlphaFoldDB" id="A0AAW1W0U9"/>
<proteinExistence type="predicted"/>
<dbReference type="PANTHER" id="PTHR44259:SF107">
    <property type="entry name" value="F-BOX PROTEIN SKIP23-LIKE"/>
    <property type="match status" value="1"/>
</dbReference>
<dbReference type="InterPro" id="IPR050942">
    <property type="entry name" value="F-box_BR-signaling"/>
</dbReference>
<dbReference type="Pfam" id="PF03478">
    <property type="entry name" value="Beta-prop_KIB1-4"/>
    <property type="match status" value="1"/>
</dbReference>
<accession>A0AAW1W0U9</accession>
<organism evidence="2 3">
    <name type="scientific">Rubus argutus</name>
    <name type="common">Southern blackberry</name>
    <dbReference type="NCBI Taxonomy" id="59490"/>
    <lineage>
        <taxon>Eukaryota</taxon>
        <taxon>Viridiplantae</taxon>
        <taxon>Streptophyta</taxon>
        <taxon>Embryophyta</taxon>
        <taxon>Tracheophyta</taxon>
        <taxon>Spermatophyta</taxon>
        <taxon>Magnoliopsida</taxon>
        <taxon>eudicotyledons</taxon>
        <taxon>Gunneridae</taxon>
        <taxon>Pentapetalae</taxon>
        <taxon>rosids</taxon>
        <taxon>fabids</taxon>
        <taxon>Rosales</taxon>
        <taxon>Rosaceae</taxon>
        <taxon>Rosoideae</taxon>
        <taxon>Rosoideae incertae sedis</taxon>
        <taxon>Rubus</taxon>
    </lineage>
</organism>
<reference evidence="2 3" key="1">
    <citation type="journal article" date="2023" name="G3 (Bethesda)">
        <title>A chromosome-length genome assembly and annotation of blackberry (Rubus argutus, cv. 'Hillquist').</title>
        <authorList>
            <person name="Bruna T."/>
            <person name="Aryal R."/>
            <person name="Dudchenko O."/>
            <person name="Sargent D.J."/>
            <person name="Mead D."/>
            <person name="Buti M."/>
            <person name="Cavallini A."/>
            <person name="Hytonen T."/>
            <person name="Andres J."/>
            <person name="Pham M."/>
            <person name="Weisz D."/>
            <person name="Mascagni F."/>
            <person name="Usai G."/>
            <person name="Natali L."/>
            <person name="Bassil N."/>
            <person name="Fernandez G.E."/>
            <person name="Lomsadze A."/>
            <person name="Armour M."/>
            <person name="Olukolu B."/>
            <person name="Poorten T."/>
            <person name="Britton C."/>
            <person name="Davik J."/>
            <person name="Ashrafi H."/>
            <person name="Aiden E.L."/>
            <person name="Borodovsky M."/>
            <person name="Worthington M."/>
        </authorList>
    </citation>
    <scope>NUCLEOTIDE SEQUENCE [LARGE SCALE GENOMIC DNA]</scope>
    <source>
        <strain evidence="2">PI 553951</strain>
    </source>
</reference>
<evidence type="ECO:0000313" key="2">
    <source>
        <dbReference type="EMBL" id="KAK9914184.1"/>
    </source>
</evidence>
<comment type="caution">
    <text evidence="2">The sequence shown here is derived from an EMBL/GenBank/DDBJ whole genome shotgun (WGS) entry which is preliminary data.</text>
</comment>
<evidence type="ECO:0000259" key="1">
    <source>
        <dbReference type="Pfam" id="PF03478"/>
    </source>
</evidence>
<dbReference type="PANTHER" id="PTHR44259">
    <property type="entry name" value="OS07G0183000 PROTEIN-RELATED"/>
    <property type="match status" value="1"/>
</dbReference>
<dbReference type="Proteomes" id="UP001457282">
    <property type="component" value="Unassembled WGS sequence"/>
</dbReference>
<protein>
    <recommendedName>
        <fullName evidence="1">KIB1-4 beta-propeller domain-containing protein</fullName>
    </recommendedName>
</protein>
<keyword evidence="3" id="KW-1185">Reference proteome</keyword>
<name>A0AAW1W0U9_RUBAR</name>
<evidence type="ECO:0000313" key="3">
    <source>
        <dbReference type="Proteomes" id="UP001457282"/>
    </source>
</evidence>
<dbReference type="InterPro" id="IPR005174">
    <property type="entry name" value="KIB1-4_b-propeller"/>
</dbReference>